<reference evidence="1 2" key="1">
    <citation type="submission" date="2018-04" db="EMBL/GenBank/DDBJ databases">
        <title>Genomic Encyclopedia of Type Strains, Phase III (KMG-III): the genomes of soil and plant-associated and newly described type strains.</title>
        <authorList>
            <person name="Whitman W."/>
        </authorList>
    </citation>
    <scope>NUCLEOTIDE SEQUENCE [LARGE SCALE GENOMIC DNA]</scope>
    <source>
        <strain evidence="1 2">KA25</strain>
    </source>
</reference>
<proteinExistence type="predicted"/>
<comment type="caution">
    <text evidence="1">The sequence shown here is derived from an EMBL/GenBank/DDBJ whole genome shotgun (WGS) entry which is preliminary data.</text>
</comment>
<evidence type="ECO:0000313" key="2">
    <source>
        <dbReference type="Proteomes" id="UP000244060"/>
    </source>
</evidence>
<keyword evidence="2" id="KW-1185">Reference proteome</keyword>
<gene>
    <name evidence="1" type="ORF">C8J28_107210</name>
</gene>
<dbReference type="AlphaFoldDB" id="A0A2T5K8P7"/>
<dbReference type="Proteomes" id="UP000244060">
    <property type="component" value="Unassembled WGS sequence"/>
</dbReference>
<accession>A0A2T5K8P7</accession>
<organism evidence="1 2">
    <name type="scientific">Cereibacter azotoformans</name>
    <dbReference type="NCBI Taxonomy" id="43057"/>
    <lineage>
        <taxon>Bacteria</taxon>
        <taxon>Pseudomonadati</taxon>
        <taxon>Pseudomonadota</taxon>
        <taxon>Alphaproteobacteria</taxon>
        <taxon>Rhodobacterales</taxon>
        <taxon>Paracoccaceae</taxon>
        <taxon>Cereibacter</taxon>
    </lineage>
</organism>
<sequence>MMRILSATVERAHYARDFGQVEATVALLVKDSARPVPYVRRIFTTEPARGGAPLRERLIDSAKTLFLARYEPQVERAA</sequence>
<dbReference type="EMBL" id="QAOT01000007">
    <property type="protein sequence ID" value="PTR18783.1"/>
    <property type="molecule type" value="Genomic_DNA"/>
</dbReference>
<name>A0A2T5K8P7_9RHOB</name>
<protein>
    <submittedName>
        <fullName evidence="1">Uncharacterized protein</fullName>
    </submittedName>
</protein>
<dbReference type="RefSeq" id="WP_233863834.1">
    <property type="nucleotide sequence ID" value="NZ_CP090021.1"/>
</dbReference>
<evidence type="ECO:0000313" key="1">
    <source>
        <dbReference type="EMBL" id="PTR18783.1"/>
    </source>
</evidence>